<dbReference type="Pfam" id="PF02129">
    <property type="entry name" value="Peptidase_S15"/>
    <property type="match status" value="1"/>
</dbReference>
<keyword evidence="2" id="KW-0813">Transport</keyword>
<evidence type="ECO:0000259" key="7">
    <source>
        <dbReference type="PROSITE" id="PS50893"/>
    </source>
</evidence>
<dbReference type="EMBL" id="CP159218">
    <property type="protein sequence ID" value="XCG65574.1"/>
    <property type="molecule type" value="Genomic_DNA"/>
</dbReference>
<evidence type="ECO:0000256" key="6">
    <source>
        <dbReference type="SAM" id="MobiDB-lite"/>
    </source>
</evidence>
<dbReference type="SUPFAM" id="SSF53474">
    <property type="entry name" value="alpha/beta-Hydrolases"/>
    <property type="match status" value="1"/>
</dbReference>
<dbReference type="InterPro" id="IPR027417">
    <property type="entry name" value="P-loop_NTPase"/>
</dbReference>
<comment type="similarity">
    <text evidence="1">Belongs to the ABC transporter superfamily.</text>
</comment>
<dbReference type="Pfam" id="PF00005">
    <property type="entry name" value="ABC_tran"/>
    <property type="match status" value="1"/>
</dbReference>
<evidence type="ECO:0000256" key="1">
    <source>
        <dbReference type="ARBA" id="ARBA00005417"/>
    </source>
</evidence>
<proteinExistence type="inferred from homology"/>
<evidence type="ECO:0000256" key="2">
    <source>
        <dbReference type="ARBA" id="ARBA00022448"/>
    </source>
</evidence>
<dbReference type="PANTHER" id="PTHR43335">
    <property type="entry name" value="ABC TRANSPORTER, ATP-BINDING PROTEIN"/>
    <property type="match status" value="1"/>
</dbReference>
<dbReference type="SMART" id="SM00939">
    <property type="entry name" value="PepX_C"/>
    <property type="match status" value="1"/>
</dbReference>
<dbReference type="GO" id="GO:0008239">
    <property type="term" value="F:dipeptidyl-peptidase activity"/>
    <property type="evidence" value="ECO:0007669"/>
    <property type="project" value="InterPro"/>
</dbReference>
<name>A0AAU8DU65_9ACTN</name>
<dbReference type="InterPro" id="IPR013736">
    <property type="entry name" value="Xaa-Pro_dipept_C"/>
</dbReference>
<feature type="compositionally biased region" description="Basic and acidic residues" evidence="6">
    <location>
        <begin position="663"/>
        <end position="675"/>
    </location>
</feature>
<gene>
    <name evidence="8" type="ORF">ABLG96_10005</name>
</gene>
<dbReference type="InterPro" id="IPR029058">
    <property type="entry name" value="AB_hydrolase_fold"/>
</dbReference>
<accession>A0AAU8DU65</accession>
<dbReference type="PROSITE" id="PS00211">
    <property type="entry name" value="ABC_TRANSPORTER_1"/>
    <property type="match status" value="1"/>
</dbReference>
<dbReference type="RefSeq" id="WP_353651179.1">
    <property type="nucleotide sequence ID" value="NZ_CP159218.1"/>
</dbReference>
<evidence type="ECO:0000256" key="3">
    <source>
        <dbReference type="ARBA" id="ARBA00022741"/>
    </source>
</evidence>
<protein>
    <submittedName>
        <fullName evidence="8">Alpha/beta fold hydrolase</fullName>
    </submittedName>
</protein>
<dbReference type="SMART" id="SM00382">
    <property type="entry name" value="AAA"/>
    <property type="match status" value="1"/>
</dbReference>
<dbReference type="SUPFAM" id="SSF52540">
    <property type="entry name" value="P-loop containing nucleoside triphosphate hydrolases"/>
    <property type="match status" value="1"/>
</dbReference>
<dbReference type="Gene3D" id="3.40.50.300">
    <property type="entry name" value="P-loop containing nucleotide triphosphate hydrolases"/>
    <property type="match status" value="1"/>
</dbReference>
<dbReference type="InterPro" id="IPR000383">
    <property type="entry name" value="Xaa-Pro-like_dom"/>
</dbReference>
<keyword evidence="5" id="KW-0067">ATP-binding</keyword>
<dbReference type="GO" id="GO:0005524">
    <property type="term" value="F:ATP binding"/>
    <property type="evidence" value="ECO:0007669"/>
    <property type="project" value="UniProtKB-KW"/>
</dbReference>
<organism evidence="8">
    <name type="scientific">Nakamurella sp. A5-74</name>
    <dbReference type="NCBI Taxonomy" id="3158264"/>
    <lineage>
        <taxon>Bacteria</taxon>
        <taxon>Bacillati</taxon>
        <taxon>Actinomycetota</taxon>
        <taxon>Actinomycetes</taxon>
        <taxon>Nakamurellales</taxon>
        <taxon>Nakamurellaceae</taxon>
        <taxon>Nakamurella</taxon>
    </lineage>
</organism>
<dbReference type="InterPro" id="IPR003439">
    <property type="entry name" value="ABC_transporter-like_ATP-bd"/>
</dbReference>
<sequence>MRAALRTPARRWAALAVVVAIAVTLVAVWPRSAAAPVAEREVSVPGAQAPWDPAPVTLDATLYLPATTPAPAVILAHGFGGSKTSVRAQAQQLARSGFVVLAYSARGFGNSTGQIALDSLDAEVPDARKVVDYLATLPEVVQDGSGDPRVGVTGGSYGGALSLMLAGTDPRVDTAVPVITWNNLEHALFPNYVVDPTQAEQTANTPADAGGSSDGVFKKYWAATMIASVVSGAGLGATGQVDTGPAGGGVGRQSDEQSGSTAAPASSAAPAAGAGATGGTDGAPADPGCGRLRLEICAAYAGAAGTGRITPELQTLLEKSSPSQVVGKIKAPTLLVQGEQDTLFPLDQADANARAIAANGTEVALDWYRGGHDGGSPDQVTEDRITGWLVTHLRGGTMPANAVTGNGFRYSVDGGLTGSGRARTRILLADSYPGLTASSTTPRHDIPLTGAAQIVLNPAGGIPAGISSLPGLGSQSSLLSTFLGSGFPGQTATFTSAAATELQVITGSSRVQVTVTALGSVTNGAGSAGGADTDSVLFASIGTRSSGGVSTLAGSAVAPLRLPPLKAGESATLTVDLPAAALQVSAGDQLFVRFATTDQAYATPTSAAAYRISAVDSASVPVAGGVRVSAGEVSTAALIGLIVLTLLGIGGLIAAGRVRRRPEETQHDAAGEHRAVGTAAGSAGPDASGTAEPVLPLEIRGLSKSYPGGVMAVKDVSFVVRPGRVVGLLGPNGAGKTTTLRMVMGLIQPTAGDILVFGRPVRSGAEILSRIGSFVEGSGFLPHLSGKVNLELYWGATGRPREDAHLDEILEIAGLGKAIHRRVKTYSQGMRQRLAIAQSMLGLPDLLILDEPTNGLDPPQIHAMREVLRGYADTGRTVLVSSHLLSEVEQTCQDVVVINHGTSIAAGRVVDLVASSGEMTFVVDDPDAAARLLREQSGIGDVHVDDSDRAESGTVVQVDLGDVPAAQAISMLVGAGVAVTSAAPRNRLEDVFLDMVGATGPAAGGTS</sequence>
<keyword evidence="4 8" id="KW-0378">Hydrolase</keyword>
<evidence type="ECO:0000256" key="5">
    <source>
        <dbReference type="ARBA" id="ARBA00022840"/>
    </source>
</evidence>
<feature type="region of interest" description="Disordered" evidence="6">
    <location>
        <begin position="244"/>
        <end position="281"/>
    </location>
</feature>
<feature type="compositionally biased region" description="Low complexity" evidence="6">
    <location>
        <begin position="258"/>
        <end position="274"/>
    </location>
</feature>
<dbReference type="AlphaFoldDB" id="A0AAU8DU65"/>
<evidence type="ECO:0000313" key="8">
    <source>
        <dbReference type="EMBL" id="XCG65574.1"/>
    </source>
</evidence>
<dbReference type="InterPro" id="IPR003593">
    <property type="entry name" value="AAA+_ATPase"/>
</dbReference>
<dbReference type="PROSITE" id="PS50893">
    <property type="entry name" value="ABC_TRANSPORTER_2"/>
    <property type="match status" value="1"/>
</dbReference>
<dbReference type="GO" id="GO:0016887">
    <property type="term" value="F:ATP hydrolysis activity"/>
    <property type="evidence" value="ECO:0007669"/>
    <property type="project" value="InterPro"/>
</dbReference>
<keyword evidence="3" id="KW-0547">Nucleotide-binding</keyword>
<feature type="domain" description="ABC transporter" evidence="7">
    <location>
        <begin position="697"/>
        <end position="925"/>
    </location>
</feature>
<feature type="region of interest" description="Disordered" evidence="6">
    <location>
        <begin position="663"/>
        <end position="689"/>
    </location>
</feature>
<dbReference type="InterPro" id="IPR017871">
    <property type="entry name" value="ABC_transporter-like_CS"/>
</dbReference>
<dbReference type="PANTHER" id="PTHR43335:SF4">
    <property type="entry name" value="ABC TRANSPORTER, ATP-BINDING PROTEIN"/>
    <property type="match status" value="1"/>
</dbReference>
<dbReference type="Gene3D" id="3.40.50.1820">
    <property type="entry name" value="alpha/beta hydrolase"/>
    <property type="match status" value="2"/>
</dbReference>
<reference evidence="8" key="1">
    <citation type="submission" date="2024-05" db="EMBL/GenBank/DDBJ databases">
        <authorList>
            <person name="Cai S.Y."/>
            <person name="Jin L.M."/>
            <person name="Li H.R."/>
        </authorList>
    </citation>
    <scope>NUCLEOTIDE SEQUENCE</scope>
    <source>
        <strain evidence="8">A5-74</strain>
    </source>
</reference>
<evidence type="ECO:0000256" key="4">
    <source>
        <dbReference type="ARBA" id="ARBA00022801"/>
    </source>
</evidence>